<accession>A0A195B6B6</accession>
<evidence type="ECO:0000313" key="1">
    <source>
        <dbReference type="EMBL" id="KYM79807.1"/>
    </source>
</evidence>
<proteinExistence type="predicted"/>
<organism evidence="1 2">
    <name type="scientific">Atta colombica</name>
    <dbReference type="NCBI Taxonomy" id="520822"/>
    <lineage>
        <taxon>Eukaryota</taxon>
        <taxon>Metazoa</taxon>
        <taxon>Ecdysozoa</taxon>
        <taxon>Arthropoda</taxon>
        <taxon>Hexapoda</taxon>
        <taxon>Insecta</taxon>
        <taxon>Pterygota</taxon>
        <taxon>Neoptera</taxon>
        <taxon>Endopterygota</taxon>
        <taxon>Hymenoptera</taxon>
        <taxon>Apocrita</taxon>
        <taxon>Aculeata</taxon>
        <taxon>Formicoidea</taxon>
        <taxon>Formicidae</taxon>
        <taxon>Myrmicinae</taxon>
        <taxon>Atta</taxon>
    </lineage>
</organism>
<dbReference type="Proteomes" id="UP000078540">
    <property type="component" value="Unassembled WGS sequence"/>
</dbReference>
<keyword evidence="2" id="KW-1185">Reference proteome</keyword>
<protein>
    <submittedName>
        <fullName evidence="1">Serine/threonine-protein phosphatase 2A 56 kDa regulatory subunit delta isoform</fullName>
    </submittedName>
</protein>
<dbReference type="STRING" id="520822.A0A195B6B6"/>
<dbReference type="AlphaFoldDB" id="A0A195B6B6"/>
<reference evidence="1 2" key="1">
    <citation type="submission" date="2015-09" db="EMBL/GenBank/DDBJ databases">
        <title>Atta colombica WGS genome.</title>
        <authorList>
            <person name="Nygaard S."/>
            <person name="Hu H."/>
            <person name="Boomsma J."/>
            <person name="Zhang G."/>
        </authorList>
    </citation>
    <scope>NUCLEOTIDE SEQUENCE [LARGE SCALE GENOMIC DNA]</scope>
    <source>
        <strain evidence="1">Treedump-2</strain>
        <tissue evidence="1">Whole body</tissue>
    </source>
</reference>
<sequence length="185" mass="20921">MHSGMHSQVPEGRKRIFPVVREVDRLFDGCANKVTGGPPVGNAPPPPTLINKIKYQPGGPVIKKDKRQSSSRFNISKNRELQKLPLLSGVASQREHPERKAERRALLSPADRLTRTKQQIVASLKQRQKLVADGLRWCQRDCYHKSVQRNSVKDGRVQLSKLTEIFVESNKSGLFRMNVKHIGNN</sequence>
<dbReference type="EMBL" id="KQ976582">
    <property type="protein sequence ID" value="KYM79807.1"/>
    <property type="molecule type" value="Genomic_DNA"/>
</dbReference>
<name>A0A195B6B6_9HYME</name>
<evidence type="ECO:0000313" key="2">
    <source>
        <dbReference type="Proteomes" id="UP000078540"/>
    </source>
</evidence>
<gene>
    <name evidence="1" type="ORF">ALC53_09729</name>
</gene>